<dbReference type="Pfam" id="PF00005">
    <property type="entry name" value="ABC_tran"/>
    <property type="match status" value="2"/>
</dbReference>
<dbReference type="EMBL" id="CP059139">
    <property type="protein sequence ID" value="QMV63438.1"/>
    <property type="molecule type" value="Genomic_DNA"/>
</dbReference>
<dbReference type="Gene3D" id="3.40.50.300">
    <property type="entry name" value="P-loop containing nucleotide triphosphate hydrolases"/>
    <property type="match status" value="2"/>
</dbReference>
<keyword evidence="3 6" id="KW-0067">ATP-binding</keyword>
<keyword evidence="7" id="KW-1185">Reference proteome</keyword>
<feature type="compositionally biased region" description="Basic and acidic residues" evidence="4">
    <location>
        <begin position="246"/>
        <end position="265"/>
    </location>
</feature>
<dbReference type="SUPFAM" id="SSF52540">
    <property type="entry name" value="P-loop containing nucleoside triphosphate hydrolases"/>
    <property type="match status" value="2"/>
</dbReference>
<organism evidence="6 7">
    <name type="scientific">Pseudomonas berkeleyensis</name>
    <dbReference type="NCBI Taxonomy" id="2726956"/>
    <lineage>
        <taxon>Bacteria</taxon>
        <taxon>Pseudomonadati</taxon>
        <taxon>Pseudomonadota</taxon>
        <taxon>Gammaproteobacteria</taxon>
        <taxon>Pseudomonadales</taxon>
        <taxon>Pseudomonadaceae</taxon>
        <taxon>Pseudomonas</taxon>
    </lineage>
</organism>
<dbReference type="InterPro" id="IPR003439">
    <property type="entry name" value="ABC_transporter-like_ATP-bd"/>
</dbReference>
<dbReference type="FunFam" id="3.40.50.300:FF:001320">
    <property type="entry name" value="Heme ABC transporter ATP-binding protein"/>
    <property type="match status" value="1"/>
</dbReference>
<dbReference type="Proteomes" id="UP000515276">
    <property type="component" value="Chromosome"/>
</dbReference>
<proteinExistence type="predicted"/>
<feature type="region of interest" description="Disordered" evidence="4">
    <location>
        <begin position="238"/>
        <end position="308"/>
    </location>
</feature>
<dbReference type="InterPro" id="IPR003593">
    <property type="entry name" value="AAA+_ATPase"/>
</dbReference>
<protein>
    <submittedName>
        <fullName evidence="6">ABC-F family ATP-binding cassette domain-containing protein</fullName>
    </submittedName>
</protein>
<dbReference type="PANTHER" id="PTHR19211">
    <property type="entry name" value="ATP-BINDING TRANSPORT PROTEIN-RELATED"/>
    <property type="match status" value="1"/>
</dbReference>
<dbReference type="PROSITE" id="PS00211">
    <property type="entry name" value="ABC_TRANSPORTER_1"/>
    <property type="match status" value="1"/>
</dbReference>
<evidence type="ECO:0000256" key="3">
    <source>
        <dbReference type="ARBA" id="ARBA00022840"/>
    </source>
</evidence>
<gene>
    <name evidence="6" type="ORF">HS968_26100</name>
</gene>
<evidence type="ECO:0000313" key="7">
    <source>
        <dbReference type="Proteomes" id="UP000515276"/>
    </source>
</evidence>
<dbReference type="InterPro" id="IPR017871">
    <property type="entry name" value="ABC_transporter-like_CS"/>
</dbReference>
<evidence type="ECO:0000313" key="6">
    <source>
        <dbReference type="EMBL" id="QMV63438.1"/>
    </source>
</evidence>
<keyword evidence="2" id="KW-0547">Nucleotide-binding</keyword>
<reference evidence="6 7" key="1">
    <citation type="journal article" date="2020" name="G3 (Bethesda)">
        <title>CeMbio - The Caenorhabditis elegans Microbiome Resource.</title>
        <authorList>
            <person name="Dirksen P."/>
            <person name="Assie A."/>
            <person name="Zimmermann J."/>
            <person name="Zhang F."/>
            <person name="Tietje A.M."/>
            <person name="Marsh S.A."/>
            <person name="Felix M.A."/>
            <person name="Shapira M."/>
            <person name="Kaleta C."/>
            <person name="Schulenburg H."/>
            <person name="Samuel B."/>
        </authorList>
    </citation>
    <scope>NUCLEOTIDE SEQUENCE [LARGE SCALE GENOMIC DNA]</scope>
    <source>
        <strain evidence="6 7">MSPm1</strain>
    </source>
</reference>
<evidence type="ECO:0000256" key="1">
    <source>
        <dbReference type="ARBA" id="ARBA00022737"/>
    </source>
</evidence>
<dbReference type="GO" id="GO:0005524">
    <property type="term" value="F:ATP binding"/>
    <property type="evidence" value="ECO:0007669"/>
    <property type="project" value="UniProtKB-KW"/>
</dbReference>
<sequence>MDDRFPLVALERVSFRFADGATLFEALSEVFDNRHTGLVGRNGVGKSILGRLLAGELQPSDGRVLRQGRIAYLPQRIVAAPGARVVDLMGCAPWFDALQRVMGGEPHADDIETLDGRWDVIERLQRALQDEGLGHLDPQTPAMQLSGGECSRVALLGALLAEADLLILDEPGNHLDLPSRRRLGQRLASWRGGLVLISHDRELLAGMQRIVELSAAGLRSYGGGYAFYQASRQREREAARQTLDSARVERKRGERELRQQQERQQQRSASGLRQGKDSNQAKILLGMQKNRSESSAGRTAKRLDSRRQQLDEQVREAVAALVEEPPVTLHGQTESLPPGRRVLYWRDLRLPFGAASLPDFELFGSRRVAVLGPNGCGKSSLLAVLSGRLAPLSGECRVEVPWALLDQHLHGLDAQESALEHLQRLAPGSAESLLRTRLVHLGVDAEAALLPSARLSGGQRLKVALAGVLARDPTPQLLLLDEPDNHIDLDSRLAVEALLRDYRGALLVVSHDAAFVDALMPSERLLWTADGWRHERC</sequence>
<dbReference type="AlphaFoldDB" id="A0A7G5DNW3"/>
<accession>A0A7G5DNW3</accession>
<name>A0A7G5DNW3_9PSED</name>
<dbReference type="RefSeq" id="WP_182369480.1">
    <property type="nucleotide sequence ID" value="NZ_CP059139.1"/>
</dbReference>
<evidence type="ECO:0000256" key="4">
    <source>
        <dbReference type="SAM" id="MobiDB-lite"/>
    </source>
</evidence>
<dbReference type="SMART" id="SM00382">
    <property type="entry name" value="AAA"/>
    <property type="match status" value="2"/>
</dbReference>
<dbReference type="GO" id="GO:0016887">
    <property type="term" value="F:ATP hydrolysis activity"/>
    <property type="evidence" value="ECO:0007669"/>
    <property type="project" value="InterPro"/>
</dbReference>
<dbReference type="PANTHER" id="PTHR19211:SF6">
    <property type="entry name" value="BLL7188 PROTEIN"/>
    <property type="match status" value="1"/>
</dbReference>
<feature type="domain" description="ABC transporter" evidence="5">
    <location>
        <begin position="8"/>
        <end position="240"/>
    </location>
</feature>
<dbReference type="InterPro" id="IPR027417">
    <property type="entry name" value="P-loop_NTPase"/>
</dbReference>
<evidence type="ECO:0000259" key="5">
    <source>
        <dbReference type="PROSITE" id="PS50893"/>
    </source>
</evidence>
<keyword evidence="1" id="KW-0677">Repeat</keyword>
<dbReference type="InterPro" id="IPR050611">
    <property type="entry name" value="ABCF"/>
</dbReference>
<evidence type="ECO:0000256" key="2">
    <source>
        <dbReference type="ARBA" id="ARBA00022741"/>
    </source>
</evidence>
<dbReference type="PROSITE" id="PS50893">
    <property type="entry name" value="ABC_TRANSPORTER_2"/>
    <property type="match status" value="1"/>
</dbReference>